<dbReference type="AlphaFoldDB" id="A0A2B7J255"/>
<evidence type="ECO:0000256" key="6">
    <source>
        <dbReference type="ARBA" id="ARBA00022692"/>
    </source>
</evidence>
<evidence type="ECO:0000313" key="12">
    <source>
        <dbReference type="EMBL" id="AXM06097.1"/>
    </source>
</evidence>
<keyword evidence="5" id="KW-0997">Cell inner membrane</keyword>
<feature type="transmembrane region" description="Helical" evidence="10">
    <location>
        <begin position="155"/>
        <end position="176"/>
    </location>
</feature>
<feature type="transmembrane region" description="Helical" evidence="10">
    <location>
        <begin position="362"/>
        <end position="382"/>
    </location>
</feature>
<feature type="transmembrane region" description="Helical" evidence="10">
    <location>
        <begin position="458"/>
        <end position="479"/>
    </location>
</feature>
<feature type="domain" description="Amino acid permease/ SLC12A" evidence="11">
    <location>
        <begin position="46"/>
        <end position="476"/>
    </location>
</feature>
<keyword evidence="4" id="KW-1003">Cell membrane</keyword>
<protein>
    <submittedName>
        <fullName evidence="12">Amino acid permease</fullName>
    </submittedName>
    <submittedName>
        <fullName evidence="13">Aromatic amino acid transporter AroP</fullName>
    </submittedName>
</protein>
<dbReference type="PIRSF" id="PIRSF006060">
    <property type="entry name" value="AA_transporter"/>
    <property type="match status" value="1"/>
</dbReference>
<keyword evidence="7" id="KW-0029">Amino-acid transport</keyword>
<keyword evidence="9 10" id="KW-0472">Membrane</keyword>
<feature type="transmembrane region" description="Helical" evidence="10">
    <location>
        <begin position="388"/>
        <end position="412"/>
    </location>
</feature>
<dbReference type="InterPro" id="IPR004840">
    <property type="entry name" value="Amino_acid_permease_CS"/>
</dbReference>
<dbReference type="PANTHER" id="PTHR43495:SF4">
    <property type="entry name" value="AROMATIC AMINO ACID TRANSPORT PROTEIN AROP"/>
    <property type="match status" value="1"/>
</dbReference>
<comment type="similarity">
    <text evidence="2">Belongs to the amino acid-polyamine-organocation (APC) superfamily. Amino acid transporter (AAT) (TC 2.A.3.1) family.</text>
</comment>
<keyword evidence="3" id="KW-0813">Transport</keyword>
<evidence type="ECO:0000256" key="7">
    <source>
        <dbReference type="ARBA" id="ARBA00022970"/>
    </source>
</evidence>
<dbReference type="Proteomes" id="UP000226191">
    <property type="component" value="Unassembled WGS sequence"/>
</dbReference>
<dbReference type="RefSeq" id="WP_002517916.1">
    <property type="nucleotide sequence ID" value="NZ_AP019664.1"/>
</dbReference>
<dbReference type="Proteomes" id="UP000256621">
    <property type="component" value="Chromosome"/>
</dbReference>
<dbReference type="OrthoDB" id="5297508at2"/>
<feature type="transmembrane region" description="Helical" evidence="10">
    <location>
        <begin position="47"/>
        <end position="65"/>
    </location>
</feature>
<dbReference type="Pfam" id="PF00324">
    <property type="entry name" value="AA_permease"/>
    <property type="match status" value="1"/>
</dbReference>
<accession>A0A2B7J255</accession>
<feature type="transmembrane region" description="Helical" evidence="10">
    <location>
        <begin position="188"/>
        <end position="208"/>
    </location>
</feature>
<reference evidence="13 14" key="1">
    <citation type="submission" date="2017-02" db="EMBL/GenBank/DDBJ databases">
        <title>Prevalence of linear plasmids in Cutibacterium acnes isolates obtained from cancerous prostatic tissue.</title>
        <authorList>
            <person name="Davidsson S."/>
            <person name="Bruggemann H."/>
        </authorList>
    </citation>
    <scope>NUCLEOTIDE SEQUENCE [LARGE SCALE GENOMIC DNA]</scope>
    <source>
        <strain evidence="13 14">11-78</strain>
    </source>
</reference>
<evidence type="ECO:0000313" key="15">
    <source>
        <dbReference type="Proteomes" id="UP000256621"/>
    </source>
</evidence>
<keyword evidence="8 10" id="KW-1133">Transmembrane helix</keyword>
<dbReference type="Gene3D" id="1.20.1740.10">
    <property type="entry name" value="Amino acid/polyamine transporter I"/>
    <property type="match status" value="1"/>
</dbReference>
<reference evidence="12 15" key="2">
    <citation type="submission" date="2018-08" db="EMBL/GenBank/DDBJ databases">
        <title>Genome sequencing of Cutibacterium acnes KCOM 1315.</title>
        <authorList>
            <person name="Kook J.-K."/>
            <person name="Park S.-N."/>
            <person name="Lim Y.K."/>
        </authorList>
    </citation>
    <scope>NUCLEOTIDE SEQUENCE [LARGE SCALE GENOMIC DNA]</scope>
    <source>
        <strain evidence="12 15">KCOM 1315</strain>
    </source>
</reference>
<evidence type="ECO:0000313" key="13">
    <source>
        <dbReference type="EMBL" id="PGF36541.1"/>
    </source>
</evidence>
<dbReference type="FunFam" id="1.20.1740.10:FF:000001">
    <property type="entry name" value="Amino acid permease"/>
    <property type="match status" value="1"/>
</dbReference>
<proteinExistence type="inferred from homology"/>
<dbReference type="GO" id="GO:0055085">
    <property type="term" value="P:transmembrane transport"/>
    <property type="evidence" value="ECO:0007669"/>
    <property type="project" value="InterPro"/>
</dbReference>
<dbReference type="GO" id="GO:0006865">
    <property type="term" value="P:amino acid transport"/>
    <property type="evidence" value="ECO:0007669"/>
    <property type="project" value="UniProtKB-KW"/>
</dbReference>
<dbReference type="EMBL" id="CP031442">
    <property type="protein sequence ID" value="AXM06097.1"/>
    <property type="molecule type" value="Genomic_DNA"/>
</dbReference>
<evidence type="ECO:0000256" key="1">
    <source>
        <dbReference type="ARBA" id="ARBA00004429"/>
    </source>
</evidence>
<evidence type="ECO:0000256" key="9">
    <source>
        <dbReference type="ARBA" id="ARBA00023136"/>
    </source>
</evidence>
<organism evidence="13 14">
    <name type="scientific">Cutibacterium acnes</name>
    <name type="common">Propionibacterium acnes</name>
    <dbReference type="NCBI Taxonomy" id="1747"/>
    <lineage>
        <taxon>Bacteria</taxon>
        <taxon>Bacillati</taxon>
        <taxon>Actinomycetota</taxon>
        <taxon>Actinomycetes</taxon>
        <taxon>Propionibacteriales</taxon>
        <taxon>Propionibacteriaceae</taxon>
        <taxon>Cutibacterium</taxon>
    </lineage>
</organism>
<feature type="transmembrane region" description="Helical" evidence="10">
    <location>
        <begin position="269"/>
        <end position="290"/>
    </location>
</feature>
<feature type="transmembrane region" description="Helical" evidence="10">
    <location>
        <begin position="228"/>
        <end position="248"/>
    </location>
</feature>
<evidence type="ECO:0000256" key="10">
    <source>
        <dbReference type="SAM" id="Phobius"/>
    </source>
</evidence>
<gene>
    <name evidence="13" type="ORF">B1B09_02665</name>
    <name evidence="12" type="ORF">DXN06_02190</name>
</gene>
<keyword evidence="6 10" id="KW-0812">Transmembrane</keyword>
<dbReference type="PANTHER" id="PTHR43495">
    <property type="entry name" value="GABA PERMEASE"/>
    <property type="match status" value="1"/>
</dbReference>
<evidence type="ECO:0000256" key="3">
    <source>
        <dbReference type="ARBA" id="ARBA00022448"/>
    </source>
</evidence>
<dbReference type="InterPro" id="IPR004841">
    <property type="entry name" value="AA-permease/SLC12A_dom"/>
</dbReference>
<feature type="transmembrane region" description="Helical" evidence="10">
    <location>
        <begin position="71"/>
        <end position="90"/>
    </location>
</feature>
<evidence type="ECO:0000256" key="8">
    <source>
        <dbReference type="ARBA" id="ARBA00022989"/>
    </source>
</evidence>
<sequence length="484" mass="51911">MSTRLGGSSPAAGCPAVPSRFGAAGSGAPSGTEQEQGLQRGLKNRHIQFIALGGAIGTGLFYGAAESIEQAGPAIMVCYLIGGAVIFLIMRALGEMSVEHPTSGAFSYYAYRNWSPRAGFVSGYNYWFNYIAVSMAELTVVGKYVNFWFPQIPEWLSAGAFLVLITIINLTAVRAYGEFEFWFAVIKVVAILAMIVLGVLIIATGLGGGPPTGIGNLWRHGGFFPTGISGMLCGFVVVMFSFGGVELIGITAGEADDPRRSIPRAINQVVYRILIFYIGAISVMLCLFPWNQIGKAGSPFVTIFDKIGVAGAANILNVVVLTASMSAYNSGLYSNGRMLYSLAAQHNAPGIFWKTNRLGAPWVGVLASSVVTATAVLLTYLIPGKVFLYIISIALISGVINWTMIIITNLKFRRRIGPEGVAALEFRMPGNPVTSYVVLVFLALVVVIMAMMPSYRVALVVGPVWLALLWVGYDVSCLVRRRHA</sequence>
<dbReference type="GO" id="GO:0005886">
    <property type="term" value="C:plasma membrane"/>
    <property type="evidence" value="ECO:0007669"/>
    <property type="project" value="UniProtKB-SubCell"/>
</dbReference>
<name>A0A2B7J255_CUTAC</name>
<evidence type="ECO:0000256" key="2">
    <source>
        <dbReference type="ARBA" id="ARBA00008583"/>
    </source>
</evidence>
<feature type="transmembrane region" description="Helical" evidence="10">
    <location>
        <begin position="433"/>
        <end position="452"/>
    </location>
</feature>
<feature type="transmembrane region" description="Helical" evidence="10">
    <location>
        <begin position="127"/>
        <end position="149"/>
    </location>
</feature>
<comment type="subcellular location">
    <subcellularLocation>
        <location evidence="1">Cell inner membrane</location>
        <topology evidence="1">Multi-pass membrane protein</topology>
    </subcellularLocation>
</comment>
<dbReference type="EMBL" id="MVCE01000001">
    <property type="protein sequence ID" value="PGF36541.1"/>
    <property type="molecule type" value="Genomic_DNA"/>
</dbReference>
<evidence type="ECO:0000256" key="4">
    <source>
        <dbReference type="ARBA" id="ARBA00022475"/>
    </source>
</evidence>
<feature type="transmembrane region" description="Helical" evidence="10">
    <location>
        <begin position="310"/>
        <end position="328"/>
    </location>
</feature>
<evidence type="ECO:0000313" key="14">
    <source>
        <dbReference type="Proteomes" id="UP000226191"/>
    </source>
</evidence>
<evidence type="ECO:0000256" key="5">
    <source>
        <dbReference type="ARBA" id="ARBA00022519"/>
    </source>
</evidence>
<dbReference type="PROSITE" id="PS00218">
    <property type="entry name" value="AMINO_ACID_PERMEASE_1"/>
    <property type="match status" value="1"/>
</dbReference>
<evidence type="ECO:0000259" key="11">
    <source>
        <dbReference type="Pfam" id="PF00324"/>
    </source>
</evidence>